<evidence type="ECO:0000259" key="5">
    <source>
        <dbReference type="SMART" id="SM01005"/>
    </source>
</evidence>
<dbReference type="CDD" id="cd00430">
    <property type="entry name" value="PLPDE_III_AR"/>
    <property type="match status" value="1"/>
</dbReference>
<comment type="similarity">
    <text evidence="4">Belongs to the alanine racemase family.</text>
</comment>
<dbReference type="SUPFAM" id="SSF51419">
    <property type="entry name" value="PLP-binding barrel"/>
    <property type="match status" value="1"/>
</dbReference>
<evidence type="ECO:0000313" key="7">
    <source>
        <dbReference type="Proteomes" id="UP001214553"/>
    </source>
</evidence>
<proteinExistence type="inferred from homology"/>
<feature type="modified residue" description="N6-(pyridoxal phosphate)lysine" evidence="4">
    <location>
        <position position="39"/>
    </location>
</feature>
<dbReference type="InterPro" id="IPR000821">
    <property type="entry name" value="Ala_racemase"/>
</dbReference>
<accession>A0ABY8BVB8</accession>
<dbReference type="SMART" id="SM01005">
    <property type="entry name" value="Ala_racemase_C"/>
    <property type="match status" value="1"/>
</dbReference>
<dbReference type="PANTHER" id="PTHR30511:SF0">
    <property type="entry name" value="ALANINE RACEMASE, CATABOLIC-RELATED"/>
    <property type="match status" value="1"/>
</dbReference>
<dbReference type="SUPFAM" id="SSF50621">
    <property type="entry name" value="Alanine racemase C-terminal domain-like"/>
    <property type="match status" value="1"/>
</dbReference>
<keyword evidence="7" id="KW-1185">Reference proteome</keyword>
<dbReference type="Gene3D" id="2.40.37.10">
    <property type="entry name" value="Lyase, Ornithine Decarboxylase, Chain A, domain 1"/>
    <property type="match status" value="1"/>
</dbReference>
<dbReference type="PRINTS" id="PR00992">
    <property type="entry name" value="ALARACEMASE"/>
</dbReference>
<comment type="pathway">
    <text evidence="4">Amino-acid biosynthesis; D-alanine biosynthesis; D-alanine from L-alanine: step 1/1.</text>
</comment>
<evidence type="ECO:0000313" key="6">
    <source>
        <dbReference type="EMBL" id="WEG08124.1"/>
    </source>
</evidence>
<dbReference type="InterPro" id="IPR011079">
    <property type="entry name" value="Ala_racemase_C"/>
</dbReference>
<name>A0ABY8BVB8_9MICO</name>
<comment type="cofactor">
    <cofactor evidence="1 4">
        <name>pyridoxal 5'-phosphate</name>
        <dbReference type="ChEBI" id="CHEBI:597326"/>
    </cofactor>
</comment>
<feature type="binding site" evidence="4">
    <location>
        <position position="136"/>
    </location>
    <ligand>
        <name>substrate</name>
    </ligand>
</feature>
<dbReference type="Proteomes" id="UP001214553">
    <property type="component" value="Chromosome"/>
</dbReference>
<evidence type="ECO:0000256" key="1">
    <source>
        <dbReference type="ARBA" id="ARBA00001933"/>
    </source>
</evidence>
<evidence type="ECO:0000256" key="4">
    <source>
        <dbReference type="HAMAP-Rule" id="MF_01201"/>
    </source>
</evidence>
<comment type="function">
    <text evidence="4">Catalyzes the interconversion of L-alanine and D-alanine. May also act on other amino acids.</text>
</comment>
<dbReference type="Pfam" id="PF00842">
    <property type="entry name" value="Ala_racemase_C"/>
    <property type="match status" value="1"/>
</dbReference>
<dbReference type="EMBL" id="CP119108">
    <property type="protein sequence ID" value="WEG08124.1"/>
    <property type="molecule type" value="Genomic_DNA"/>
</dbReference>
<feature type="domain" description="Alanine racemase C-terminal" evidence="5">
    <location>
        <begin position="245"/>
        <end position="372"/>
    </location>
</feature>
<dbReference type="PANTHER" id="PTHR30511">
    <property type="entry name" value="ALANINE RACEMASE"/>
    <property type="match status" value="1"/>
</dbReference>
<dbReference type="EC" id="5.1.1.1" evidence="4"/>
<organism evidence="6 7">
    <name type="scientific">Microbacterium horticulturae</name>
    <dbReference type="NCBI Taxonomy" id="3028316"/>
    <lineage>
        <taxon>Bacteria</taxon>
        <taxon>Bacillati</taxon>
        <taxon>Actinomycetota</taxon>
        <taxon>Actinomycetes</taxon>
        <taxon>Micrococcales</taxon>
        <taxon>Microbacteriaceae</taxon>
        <taxon>Microbacterium</taxon>
    </lineage>
</organism>
<dbReference type="GO" id="GO:0008784">
    <property type="term" value="F:alanine racemase activity"/>
    <property type="evidence" value="ECO:0007669"/>
    <property type="project" value="UniProtKB-EC"/>
</dbReference>
<comment type="catalytic activity">
    <reaction evidence="4">
        <text>L-alanine = D-alanine</text>
        <dbReference type="Rhea" id="RHEA:20249"/>
        <dbReference type="ChEBI" id="CHEBI:57416"/>
        <dbReference type="ChEBI" id="CHEBI:57972"/>
        <dbReference type="EC" id="5.1.1.1"/>
    </reaction>
</comment>
<protein>
    <recommendedName>
        <fullName evidence="4">Alanine racemase</fullName>
        <ecNumber evidence="4">5.1.1.1</ecNumber>
    </recommendedName>
</protein>
<dbReference type="InterPro" id="IPR020622">
    <property type="entry name" value="Ala_racemase_pyridoxalP-BS"/>
</dbReference>
<evidence type="ECO:0000256" key="2">
    <source>
        <dbReference type="ARBA" id="ARBA00022898"/>
    </source>
</evidence>
<reference evidence="6 7" key="1">
    <citation type="submission" date="2023-03" db="EMBL/GenBank/DDBJ databases">
        <title>Genome sequence of Microbacterium sp. KACC 23027.</title>
        <authorList>
            <person name="Kim S."/>
            <person name="Heo J."/>
            <person name="Kwon S.-W."/>
        </authorList>
    </citation>
    <scope>NUCLEOTIDE SEQUENCE [LARGE SCALE GENOMIC DNA]</scope>
    <source>
        <strain evidence="6 7">KACC 23027</strain>
    </source>
</reference>
<keyword evidence="2 4" id="KW-0663">Pyridoxal phosphate</keyword>
<dbReference type="InterPro" id="IPR001608">
    <property type="entry name" value="Ala_racemase_N"/>
</dbReference>
<keyword evidence="3 4" id="KW-0413">Isomerase</keyword>
<dbReference type="RefSeq" id="WP_275277461.1">
    <property type="nucleotide sequence ID" value="NZ_CP119108.1"/>
</dbReference>
<evidence type="ECO:0000256" key="3">
    <source>
        <dbReference type="ARBA" id="ARBA00023235"/>
    </source>
</evidence>
<feature type="active site" description="Proton acceptor; specific for L-alanine" evidence="4">
    <location>
        <position position="266"/>
    </location>
</feature>
<dbReference type="InterPro" id="IPR029066">
    <property type="entry name" value="PLP-binding_barrel"/>
</dbReference>
<feature type="active site" description="Proton acceptor; specific for D-alanine" evidence="4">
    <location>
        <position position="39"/>
    </location>
</feature>
<dbReference type="InterPro" id="IPR009006">
    <property type="entry name" value="Ala_racemase/Decarboxylase_C"/>
</dbReference>
<dbReference type="NCBIfam" id="TIGR00492">
    <property type="entry name" value="alr"/>
    <property type="match status" value="1"/>
</dbReference>
<dbReference type="PROSITE" id="PS00395">
    <property type="entry name" value="ALANINE_RACEMASE"/>
    <property type="match status" value="1"/>
</dbReference>
<dbReference type="HAMAP" id="MF_01201">
    <property type="entry name" value="Ala_racemase"/>
    <property type="match status" value="1"/>
</dbReference>
<dbReference type="Gene3D" id="3.20.20.10">
    <property type="entry name" value="Alanine racemase"/>
    <property type="match status" value="1"/>
</dbReference>
<sequence>MSRLAPGVLREAVIDTSAIAQNTRHLRALTGVEVMAVVKADGYGHGAVRSAAAALAGGATWLGVTDVAEARQLRRGGIDAPILAWLHAPGTTFDEAAALGVELGISSMDQLQQAAAAASTDRPVGVHLKVETGLGRNGIAPEDIGAVFAEAARLERIGRLRVTGLFSHVSNASPDDDRAALARFRDAEAAASAAGLAPRLRHLAATEAAIGLPETRLNCVRLGLGLYGLSPFADRTPAELGLRPAMTLHASIAAVRRVPAGHGVSYGYTYRTDRATTLALVPAGYADGVPRQASNAGPVAIGGQRFRVAGRIAMDQFVVDVGDAPVAVGDEAVLFGDATLGAPGAEEWADAASTINYEIVSRIGPRVPRVEARA</sequence>
<dbReference type="Pfam" id="PF01168">
    <property type="entry name" value="Ala_racemase_N"/>
    <property type="match status" value="1"/>
</dbReference>
<feature type="binding site" evidence="4">
    <location>
        <position position="314"/>
    </location>
    <ligand>
        <name>substrate</name>
    </ligand>
</feature>
<gene>
    <name evidence="6" type="primary">alr</name>
    <name evidence="6" type="ORF">PU630_12870</name>
</gene>